<evidence type="ECO:0000313" key="3">
    <source>
        <dbReference type="Proteomes" id="UP001058713"/>
    </source>
</evidence>
<dbReference type="Gene3D" id="2.40.50.320">
    <property type="entry name" value="Copper binding periplasmic protein CusF"/>
    <property type="match status" value="1"/>
</dbReference>
<dbReference type="Pfam" id="PF11604">
    <property type="entry name" value="CusF_Ec"/>
    <property type="match status" value="1"/>
</dbReference>
<name>A0A9Q9HJ46_LEICA</name>
<dbReference type="EMBL" id="CP081070">
    <property type="protein sequence ID" value="UWQ53112.1"/>
    <property type="molecule type" value="Genomic_DNA"/>
</dbReference>
<sequence length="113" mass="11690">MKNLTFSSIVLAFCASGAFAQTTHGMDHSGMHMSESQIEGAVHATAVLNAISEGSANVSHDPIPEIGWPGMTMDLPLQAGAQIMGDVAPGDKVTLMLFKGADGMYAIGAIMPN</sequence>
<dbReference type="KEGG" id="lcae:K3721_13985"/>
<dbReference type="AlphaFoldDB" id="A0A9Q9HJ46"/>
<evidence type="ECO:0000313" key="2">
    <source>
        <dbReference type="EMBL" id="UWQ53112.1"/>
    </source>
</evidence>
<evidence type="ECO:0000256" key="1">
    <source>
        <dbReference type="SAM" id="SignalP"/>
    </source>
</evidence>
<dbReference type="Proteomes" id="UP001058713">
    <property type="component" value="Chromosome"/>
</dbReference>
<dbReference type="RefSeq" id="WP_027236579.1">
    <property type="nucleotide sequence ID" value="NZ_CP081070.1"/>
</dbReference>
<accession>A0A9Q9HJ46</accession>
<keyword evidence="1" id="KW-0732">Signal</keyword>
<reference evidence="2" key="1">
    <citation type="submission" date="2021-08" db="EMBL/GenBank/DDBJ databases">
        <authorList>
            <person name="Nwanade C."/>
            <person name="Wang M."/>
            <person name="Masoudi A."/>
            <person name="Yu Z."/>
            <person name="Liu J."/>
        </authorList>
    </citation>
    <scope>NUCLEOTIDE SEQUENCE</scope>
    <source>
        <strain evidence="2">S122</strain>
    </source>
</reference>
<dbReference type="InterPro" id="IPR021647">
    <property type="entry name" value="CusF_Ec"/>
</dbReference>
<proteinExistence type="predicted"/>
<protein>
    <submittedName>
        <fullName evidence="2">Copper-binding protein</fullName>
    </submittedName>
</protein>
<dbReference type="InterPro" id="IPR042230">
    <property type="entry name" value="CusF_sf"/>
</dbReference>
<feature type="signal peptide" evidence="1">
    <location>
        <begin position="1"/>
        <end position="20"/>
    </location>
</feature>
<organism evidence="2 3">
    <name type="scientific">Leisingera caerulea</name>
    <name type="common">Phaeobacter caeruleus</name>
    <dbReference type="NCBI Taxonomy" id="506591"/>
    <lineage>
        <taxon>Bacteria</taxon>
        <taxon>Pseudomonadati</taxon>
        <taxon>Pseudomonadota</taxon>
        <taxon>Alphaproteobacteria</taxon>
        <taxon>Rhodobacterales</taxon>
        <taxon>Roseobacteraceae</taxon>
        <taxon>Leisingera</taxon>
    </lineage>
</organism>
<feature type="chain" id="PRO_5040345272" evidence="1">
    <location>
        <begin position="21"/>
        <end position="113"/>
    </location>
</feature>
<gene>
    <name evidence="2" type="ORF">K3721_13985</name>
</gene>